<dbReference type="AlphaFoldDB" id="A0A2N6VMK9"/>
<feature type="domain" description="Helicase C-terminal" evidence="4">
    <location>
        <begin position="281"/>
        <end position="432"/>
    </location>
</feature>
<dbReference type="RefSeq" id="WP_102238416.1">
    <property type="nucleotide sequence ID" value="NZ_BAAAIM010000004.1"/>
</dbReference>
<dbReference type="InterPro" id="IPR001650">
    <property type="entry name" value="Helicase_C-like"/>
</dbReference>
<dbReference type="InterPro" id="IPR055227">
    <property type="entry name" value="HRQ1_WHD"/>
</dbReference>
<dbReference type="InterPro" id="IPR014001">
    <property type="entry name" value="Helicase_ATP-bd"/>
</dbReference>
<evidence type="ECO:0000256" key="1">
    <source>
        <dbReference type="ARBA" id="ARBA00022741"/>
    </source>
</evidence>
<dbReference type="CDD" id="cd18797">
    <property type="entry name" value="SF2_C_Hrq"/>
    <property type="match status" value="1"/>
</dbReference>
<keyword evidence="2" id="KW-0067">ATP-binding</keyword>
<dbReference type="CDD" id="cd17923">
    <property type="entry name" value="DEXHc_Hrq1-like"/>
    <property type="match status" value="1"/>
</dbReference>
<dbReference type="InterPro" id="IPR027417">
    <property type="entry name" value="P-loop_NTPase"/>
</dbReference>
<dbReference type="GO" id="GO:0005524">
    <property type="term" value="F:ATP binding"/>
    <property type="evidence" value="ECO:0007669"/>
    <property type="project" value="UniProtKB-KW"/>
</dbReference>
<evidence type="ECO:0000259" key="4">
    <source>
        <dbReference type="PROSITE" id="PS51194"/>
    </source>
</evidence>
<comment type="caution">
    <text evidence="5">The sequence shown here is derived from an EMBL/GenBank/DDBJ whole genome shotgun (WGS) entry which is preliminary data.</text>
</comment>
<proteinExistence type="predicted"/>
<dbReference type="PROSITE" id="PS51192">
    <property type="entry name" value="HELICASE_ATP_BIND_1"/>
    <property type="match status" value="1"/>
</dbReference>
<dbReference type="InterPro" id="IPR011545">
    <property type="entry name" value="DEAD/DEAH_box_helicase_dom"/>
</dbReference>
<dbReference type="EMBL" id="PNHK01000002">
    <property type="protein sequence ID" value="PMD05381.1"/>
    <property type="molecule type" value="Genomic_DNA"/>
</dbReference>
<dbReference type="Pfam" id="PF00270">
    <property type="entry name" value="DEAD"/>
    <property type="match status" value="1"/>
</dbReference>
<dbReference type="GO" id="GO:0006289">
    <property type="term" value="P:nucleotide-excision repair"/>
    <property type="evidence" value="ECO:0007669"/>
    <property type="project" value="TreeGrafter"/>
</dbReference>
<evidence type="ECO:0000313" key="5">
    <source>
        <dbReference type="EMBL" id="PMD05381.1"/>
    </source>
</evidence>
<dbReference type="InterPro" id="IPR022307">
    <property type="entry name" value="Helicase_put_actinobac"/>
</dbReference>
<dbReference type="PANTHER" id="PTHR47957:SF3">
    <property type="entry name" value="ATP-DEPENDENT HELICASE HRQ1"/>
    <property type="match status" value="1"/>
</dbReference>
<accession>A0A2N6VMK9</accession>
<sequence>MLIDLVTAFGERADRVTHARSFPAREAQFADWPEWVSPEVVHACQVTGIERPWRHQMEAAQRVWKNDDVVIATGTASGKSLGFWLPVTQAAFECRDALPTKVATTLYISPTKALGHDQLSKLVSLPLQGVRAGSFDGDTSEADRQWARQHGNIIFTNPDMLHRSILPGHERFRRWFKNLRFVIVDEAHRYRGVFGSHVALVLRRLLRVAALYGARPTVVGASATMADPAAAFGRFTGREAYAVTEDTSPKAAGTFLLWEPPLVAGEEAQRRSTISEATSMLVDTTCAGVRSIAFIASRAGAEALADSVRSQVGRIAPELTTSVAAYRGGYLPEERRALETGLRGGKLRTVASTSALELGIDISGLDVVVIAGWPGTLASLWQQAGRAGRAGQEWLAVLIARDDPLDTFVVHNPEHVFDAPVEAGVIHPENPYVVAGHLLAAAAEEPLTEEDCRLWFGERAVEVARELAEAKYLRARPTGWFWAKAESAAALTDIRGSGGAQVRLVDQATGTLLGTVDDAAAPRQSFPGAVYVHQGETFSVLELDLAERVALVAPATVDYTTQARSVTEIRVVATEGSRGLPSGCRVFHGAVEVTTQVTGYIMRQNGTGVVLGERPLDLPAQTLRTHAVWWTAPDSVVDDAEVVPGDLPGAVHAAEHASIGLLPLFAGCDRWDIGGVSTARHADTGQATVFVYDGQSGGAGFAERGFEVFEQWQRATLDAIDACECVAGCPSCVQSPKCGNGNEPLEKDAALRLLREVLG</sequence>
<evidence type="ECO:0000259" key="3">
    <source>
        <dbReference type="PROSITE" id="PS51192"/>
    </source>
</evidence>
<dbReference type="OrthoDB" id="143059at2"/>
<reference evidence="5 6" key="1">
    <citation type="submission" date="2017-09" db="EMBL/GenBank/DDBJ databases">
        <title>Bacterial strain isolated from the female urinary microbiota.</title>
        <authorList>
            <person name="Thomas-White K."/>
            <person name="Kumar N."/>
            <person name="Forster S."/>
            <person name="Putonti C."/>
            <person name="Lawley T."/>
            <person name="Wolfe A.J."/>
        </authorList>
    </citation>
    <scope>NUCLEOTIDE SEQUENCE [LARGE SCALE GENOMIC DNA]</scope>
    <source>
        <strain evidence="5 6">UMB1301</strain>
    </source>
</reference>
<gene>
    <name evidence="5" type="ORF">CJ199_04995</name>
</gene>
<dbReference type="SMART" id="SM00487">
    <property type="entry name" value="DEXDc"/>
    <property type="match status" value="1"/>
</dbReference>
<dbReference type="NCBIfam" id="TIGR03817">
    <property type="entry name" value="DECH_helic"/>
    <property type="match status" value="1"/>
</dbReference>
<dbReference type="Pfam" id="PF00271">
    <property type="entry name" value="Helicase_C"/>
    <property type="match status" value="1"/>
</dbReference>
<dbReference type="PANTHER" id="PTHR47957">
    <property type="entry name" value="ATP-DEPENDENT HELICASE HRQ1"/>
    <property type="match status" value="1"/>
</dbReference>
<dbReference type="Pfam" id="PF22982">
    <property type="entry name" value="WHD_HRQ1"/>
    <property type="match status" value="1"/>
</dbReference>
<dbReference type="GO" id="GO:0036297">
    <property type="term" value="P:interstrand cross-link repair"/>
    <property type="evidence" value="ECO:0007669"/>
    <property type="project" value="TreeGrafter"/>
</dbReference>
<dbReference type="Gene3D" id="3.40.50.300">
    <property type="entry name" value="P-loop containing nucleotide triphosphate hydrolases"/>
    <property type="match status" value="2"/>
</dbReference>
<dbReference type="InterPro" id="IPR018973">
    <property type="entry name" value="MZB"/>
</dbReference>
<keyword evidence="1" id="KW-0547">Nucleotide-binding</keyword>
<dbReference type="PROSITE" id="PS51194">
    <property type="entry name" value="HELICASE_CTER"/>
    <property type="match status" value="1"/>
</dbReference>
<protein>
    <submittedName>
        <fullName evidence="5">Helicase</fullName>
    </submittedName>
</protein>
<evidence type="ECO:0000313" key="6">
    <source>
        <dbReference type="Proteomes" id="UP000235598"/>
    </source>
</evidence>
<dbReference type="Pfam" id="PF09369">
    <property type="entry name" value="MZB"/>
    <property type="match status" value="1"/>
</dbReference>
<keyword evidence="5" id="KW-0378">Hydrolase</keyword>
<dbReference type="Proteomes" id="UP000235598">
    <property type="component" value="Unassembled WGS sequence"/>
</dbReference>
<organism evidence="5 6">
    <name type="scientific">Brevibacterium paucivorans</name>
    <dbReference type="NCBI Taxonomy" id="170994"/>
    <lineage>
        <taxon>Bacteria</taxon>
        <taxon>Bacillati</taxon>
        <taxon>Actinomycetota</taxon>
        <taxon>Actinomycetes</taxon>
        <taxon>Micrococcales</taxon>
        <taxon>Brevibacteriaceae</taxon>
        <taxon>Brevibacterium</taxon>
    </lineage>
</organism>
<dbReference type="SUPFAM" id="SSF52540">
    <property type="entry name" value="P-loop containing nucleoside triphosphate hydrolases"/>
    <property type="match status" value="1"/>
</dbReference>
<name>A0A2N6VMK9_9MICO</name>
<evidence type="ECO:0000256" key="2">
    <source>
        <dbReference type="ARBA" id="ARBA00022840"/>
    </source>
</evidence>
<feature type="domain" description="Helicase ATP-binding" evidence="3">
    <location>
        <begin position="60"/>
        <end position="243"/>
    </location>
</feature>
<dbReference type="SMART" id="SM00490">
    <property type="entry name" value="HELICc"/>
    <property type="match status" value="1"/>
</dbReference>
<dbReference type="GO" id="GO:0003676">
    <property type="term" value="F:nucleic acid binding"/>
    <property type="evidence" value="ECO:0007669"/>
    <property type="project" value="InterPro"/>
</dbReference>
<keyword evidence="5" id="KW-0347">Helicase</keyword>
<dbReference type="GO" id="GO:0043138">
    <property type="term" value="F:3'-5' DNA helicase activity"/>
    <property type="evidence" value="ECO:0007669"/>
    <property type="project" value="TreeGrafter"/>
</dbReference>